<accession>A0ABW4J7H0</accession>
<evidence type="ECO:0000259" key="5">
    <source>
        <dbReference type="PROSITE" id="PS51186"/>
    </source>
</evidence>
<dbReference type="PROSITE" id="PS51186">
    <property type="entry name" value="GNAT"/>
    <property type="match status" value="1"/>
</dbReference>
<dbReference type="InterPro" id="IPR050680">
    <property type="entry name" value="YpeA/RimI_acetyltransf"/>
</dbReference>
<comment type="caution">
    <text evidence="6">The sequence shown here is derived from an EMBL/GenBank/DDBJ whole genome shotgun (WGS) entry which is preliminary data.</text>
</comment>
<keyword evidence="6" id="KW-0689">Ribosomal protein</keyword>
<keyword evidence="2" id="KW-0963">Cytoplasm</keyword>
<comment type="similarity">
    <text evidence="1">Belongs to the acetyltransferase family. RimI subfamily.</text>
</comment>
<dbReference type="EC" id="2.3.1.266" evidence="6"/>
<keyword evidence="7" id="KW-1185">Reference proteome</keyword>
<evidence type="ECO:0000256" key="1">
    <source>
        <dbReference type="ARBA" id="ARBA00005395"/>
    </source>
</evidence>
<evidence type="ECO:0000313" key="7">
    <source>
        <dbReference type="Proteomes" id="UP001597267"/>
    </source>
</evidence>
<reference evidence="7" key="1">
    <citation type="journal article" date="2019" name="Int. J. Syst. Evol. Microbiol.">
        <title>The Global Catalogue of Microorganisms (GCM) 10K type strain sequencing project: providing services to taxonomists for standard genome sequencing and annotation.</title>
        <authorList>
            <consortium name="The Broad Institute Genomics Platform"/>
            <consortium name="The Broad Institute Genome Sequencing Center for Infectious Disease"/>
            <person name="Wu L."/>
            <person name="Ma J."/>
        </authorList>
    </citation>
    <scope>NUCLEOTIDE SEQUENCE [LARGE SCALE GENOMIC DNA]</scope>
    <source>
        <strain evidence="7">CCM 8896</strain>
    </source>
</reference>
<dbReference type="CDD" id="cd04301">
    <property type="entry name" value="NAT_SF"/>
    <property type="match status" value="1"/>
</dbReference>
<keyword evidence="4 6" id="KW-0012">Acyltransferase</keyword>
<protein>
    <submittedName>
        <fullName evidence="6">Ribosomal protein S18-alanine N-acetyltransferase</fullName>
        <ecNumber evidence="6">2.3.1.266</ecNumber>
    </submittedName>
</protein>
<dbReference type="RefSeq" id="WP_125715915.1">
    <property type="nucleotide sequence ID" value="NZ_JBHTOP010000024.1"/>
</dbReference>
<dbReference type="PANTHER" id="PTHR43420:SF44">
    <property type="entry name" value="ACETYLTRANSFERASE YPEA"/>
    <property type="match status" value="1"/>
</dbReference>
<dbReference type="Proteomes" id="UP001597267">
    <property type="component" value="Unassembled WGS sequence"/>
</dbReference>
<dbReference type="PANTHER" id="PTHR43420">
    <property type="entry name" value="ACETYLTRANSFERASE"/>
    <property type="match status" value="1"/>
</dbReference>
<dbReference type="InterPro" id="IPR000182">
    <property type="entry name" value="GNAT_dom"/>
</dbReference>
<gene>
    <name evidence="6" type="primary">rimI</name>
    <name evidence="6" type="ORF">ACFQ5M_09480</name>
</gene>
<proteinExistence type="inferred from homology"/>
<evidence type="ECO:0000256" key="3">
    <source>
        <dbReference type="ARBA" id="ARBA00022679"/>
    </source>
</evidence>
<keyword evidence="3 6" id="KW-0808">Transferase</keyword>
<dbReference type="GO" id="GO:0008999">
    <property type="term" value="F:protein-N-terminal-alanine acetyltransferase activity"/>
    <property type="evidence" value="ECO:0007669"/>
    <property type="project" value="UniProtKB-EC"/>
</dbReference>
<dbReference type="SUPFAM" id="SSF55729">
    <property type="entry name" value="Acyl-CoA N-acyltransferases (Nat)"/>
    <property type="match status" value="1"/>
</dbReference>
<dbReference type="GO" id="GO:0005840">
    <property type="term" value="C:ribosome"/>
    <property type="evidence" value="ECO:0007669"/>
    <property type="project" value="UniProtKB-KW"/>
</dbReference>
<dbReference type="Gene3D" id="3.40.630.30">
    <property type="match status" value="1"/>
</dbReference>
<organism evidence="6 7">
    <name type="scientific">Agrilactobacillus yilanensis</name>
    <dbReference type="NCBI Taxonomy" id="2485997"/>
    <lineage>
        <taxon>Bacteria</taxon>
        <taxon>Bacillati</taxon>
        <taxon>Bacillota</taxon>
        <taxon>Bacilli</taxon>
        <taxon>Lactobacillales</taxon>
        <taxon>Lactobacillaceae</taxon>
        <taxon>Agrilactobacillus</taxon>
    </lineage>
</organism>
<dbReference type="InterPro" id="IPR016181">
    <property type="entry name" value="Acyl_CoA_acyltransferase"/>
</dbReference>
<evidence type="ECO:0000256" key="2">
    <source>
        <dbReference type="ARBA" id="ARBA00022490"/>
    </source>
</evidence>
<feature type="domain" description="N-acetyltransferase" evidence="5">
    <location>
        <begin position="28"/>
        <end position="180"/>
    </location>
</feature>
<dbReference type="InterPro" id="IPR006464">
    <property type="entry name" value="AcTrfase_RimI/Ard1"/>
</dbReference>
<keyword evidence="6" id="KW-0687">Ribonucleoprotein</keyword>
<name>A0ABW4J7H0_9LACO</name>
<sequence>MFKKFKALFQKKNDNTMMIHYEDQTLMINQRPYTLARAKYSDIDEMLVLERALYDGETPWDKMAFMSEIRKTELSLYLVLREQDELVAFIGCWFTKNESHITNIAVSQAYQNQGIGRFLMVYMINLVREQGSEQMTLEVRTNNEPAKHLYHSLGFEDGHIKVGYYVLDHADAMDMRLNLKDSAWTKENDF</sequence>
<dbReference type="EMBL" id="JBHTOP010000024">
    <property type="protein sequence ID" value="MFD1672327.1"/>
    <property type="molecule type" value="Genomic_DNA"/>
</dbReference>
<evidence type="ECO:0000313" key="6">
    <source>
        <dbReference type="EMBL" id="MFD1672327.1"/>
    </source>
</evidence>
<evidence type="ECO:0000256" key="4">
    <source>
        <dbReference type="ARBA" id="ARBA00023315"/>
    </source>
</evidence>
<dbReference type="Pfam" id="PF00583">
    <property type="entry name" value="Acetyltransf_1"/>
    <property type="match status" value="1"/>
</dbReference>
<dbReference type="NCBIfam" id="TIGR01575">
    <property type="entry name" value="rimI"/>
    <property type="match status" value="1"/>
</dbReference>